<dbReference type="Proteomes" id="UP000077701">
    <property type="component" value="Unassembled WGS sequence"/>
</dbReference>
<evidence type="ECO:0000256" key="2">
    <source>
        <dbReference type="ARBA" id="ARBA00023315"/>
    </source>
</evidence>
<protein>
    <submittedName>
        <fullName evidence="5">30S ribosomal protein S18</fullName>
    </submittedName>
</protein>
<dbReference type="PROSITE" id="PS51186">
    <property type="entry name" value="GNAT"/>
    <property type="match status" value="1"/>
</dbReference>
<keyword evidence="1" id="KW-0808">Transferase</keyword>
<dbReference type="InterPro" id="IPR050832">
    <property type="entry name" value="Bact_Acetyltransf"/>
</dbReference>
<reference evidence="5 6" key="1">
    <citation type="journal article" date="2016" name="Genome Announc.">
        <title>Draft Genome Sequence of Planomonospora sphaerica JCM9374, a Rare Actinomycete.</title>
        <authorList>
            <person name="Dohra H."/>
            <person name="Suzuki T."/>
            <person name="Inoue Y."/>
            <person name="Kodani S."/>
        </authorList>
    </citation>
    <scope>NUCLEOTIDE SEQUENCE [LARGE SCALE GENOMIC DNA]</scope>
    <source>
        <strain evidence="5 6">JCM 9374</strain>
    </source>
</reference>
<dbReference type="STRING" id="161355.PS9374_02102"/>
<dbReference type="SUPFAM" id="SSF55729">
    <property type="entry name" value="Acyl-CoA N-acyltransferases (Nat)"/>
    <property type="match status" value="1"/>
</dbReference>
<evidence type="ECO:0000259" key="4">
    <source>
        <dbReference type="PROSITE" id="PS51186"/>
    </source>
</evidence>
<dbReference type="EMBL" id="BDCX01000004">
    <property type="protein sequence ID" value="GAT66452.1"/>
    <property type="molecule type" value="Genomic_DNA"/>
</dbReference>
<dbReference type="InterPro" id="IPR006464">
    <property type="entry name" value="AcTrfase_RimI/Ard1"/>
</dbReference>
<dbReference type="AlphaFoldDB" id="A0A171CBH8"/>
<organism evidence="5 6">
    <name type="scientific">Planomonospora sphaerica</name>
    <dbReference type="NCBI Taxonomy" id="161355"/>
    <lineage>
        <taxon>Bacteria</taxon>
        <taxon>Bacillati</taxon>
        <taxon>Actinomycetota</taxon>
        <taxon>Actinomycetes</taxon>
        <taxon>Streptosporangiales</taxon>
        <taxon>Streptosporangiaceae</taxon>
        <taxon>Planomonospora</taxon>
    </lineage>
</organism>
<accession>A0A171CBH8</accession>
<keyword evidence="6" id="KW-1185">Reference proteome</keyword>
<dbReference type="InterPro" id="IPR016181">
    <property type="entry name" value="Acyl_CoA_acyltransferase"/>
</dbReference>
<reference evidence="6" key="2">
    <citation type="submission" date="2016-04" db="EMBL/GenBank/DDBJ databases">
        <title>Planomonospora sphaerica JCM9374 whole genome shotgun sequence.</title>
        <authorList>
            <person name="Suzuki T."/>
            <person name="Dohra H."/>
            <person name="Kodani S."/>
        </authorList>
    </citation>
    <scope>NUCLEOTIDE SEQUENCE [LARGE SCALE GENOMIC DNA]</scope>
    <source>
        <strain evidence="6">JCM 9374</strain>
    </source>
</reference>
<feature type="region of interest" description="Disordered" evidence="3">
    <location>
        <begin position="1"/>
        <end position="32"/>
    </location>
</feature>
<proteinExistence type="predicted"/>
<dbReference type="Pfam" id="PF00583">
    <property type="entry name" value="Acetyltransf_1"/>
    <property type="match status" value="1"/>
</dbReference>
<keyword evidence="5" id="KW-0689">Ribosomal protein</keyword>
<dbReference type="PANTHER" id="PTHR43877">
    <property type="entry name" value="AMINOALKYLPHOSPHONATE N-ACETYLTRANSFERASE-RELATED-RELATED"/>
    <property type="match status" value="1"/>
</dbReference>
<sequence>MSEGPGTGAAHGGDIGSGEGTGSAEGAGSGQGTGFAVGAGGAVLRRMTADDLPAVMELERETFPADAWSEGMLRGELADQPRTRHYVVALAGGRIVGYAGLAAAGDQADVQTIAVAAGHRRAGIGGAMLAELLAEAVRRGARSVFLEVRADNPEAQAVYDRFGFERIGLRRGYYSDGTDAIMMKKDLNA</sequence>
<keyword evidence="5" id="KW-0687">Ribonucleoprotein</keyword>
<evidence type="ECO:0000256" key="3">
    <source>
        <dbReference type="SAM" id="MobiDB-lite"/>
    </source>
</evidence>
<comment type="caution">
    <text evidence="5">The sequence shown here is derived from an EMBL/GenBank/DDBJ whole genome shotgun (WGS) entry which is preliminary data.</text>
</comment>
<dbReference type="GO" id="GO:0008080">
    <property type="term" value="F:N-acetyltransferase activity"/>
    <property type="evidence" value="ECO:0007669"/>
    <property type="project" value="InterPro"/>
</dbReference>
<dbReference type="Gene3D" id="3.40.630.30">
    <property type="match status" value="1"/>
</dbReference>
<gene>
    <name evidence="5" type="ORF">PS9374_02102</name>
</gene>
<dbReference type="InterPro" id="IPR000182">
    <property type="entry name" value="GNAT_dom"/>
</dbReference>
<feature type="domain" description="N-acetyltransferase" evidence="4">
    <location>
        <begin position="42"/>
        <end position="188"/>
    </location>
</feature>
<evidence type="ECO:0000256" key="1">
    <source>
        <dbReference type="ARBA" id="ARBA00022679"/>
    </source>
</evidence>
<dbReference type="CDD" id="cd04301">
    <property type="entry name" value="NAT_SF"/>
    <property type="match status" value="1"/>
</dbReference>
<evidence type="ECO:0000313" key="6">
    <source>
        <dbReference type="Proteomes" id="UP000077701"/>
    </source>
</evidence>
<dbReference type="NCBIfam" id="TIGR01575">
    <property type="entry name" value="rimI"/>
    <property type="match status" value="1"/>
</dbReference>
<evidence type="ECO:0000313" key="5">
    <source>
        <dbReference type="EMBL" id="GAT66452.1"/>
    </source>
</evidence>
<keyword evidence="2" id="KW-0012">Acyltransferase</keyword>
<name>A0A171CBH8_9ACTN</name>
<dbReference type="GO" id="GO:0005840">
    <property type="term" value="C:ribosome"/>
    <property type="evidence" value="ECO:0007669"/>
    <property type="project" value="UniProtKB-KW"/>
</dbReference>